<name>A0ABW2LEK0_9BACT</name>
<sequence>MENEQIPIPVEWRQTIREIVKSFVRRDYRLTDRIAGVGPVNGDTAQQIQGYIEDYGETLIELPDESWATSVASLQAPGRWEFLVDLWTEESGRSDMVLHGDLEGEGSDQIVRIHLVYVP</sequence>
<accession>A0ABW2LEK0</accession>
<gene>
    <name evidence="2" type="ORF">ACFQY0_18625</name>
</gene>
<evidence type="ECO:0000259" key="1">
    <source>
        <dbReference type="Pfam" id="PF24705"/>
    </source>
</evidence>
<feature type="domain" description="DUF7668" evidence="1">
    <location>
        <begin position="20"/>
        <end position="119"/>
    </location>
</feature>
<dbReference type="EMBL" id="JBHTBS010000013">
    <property type="protein sequence ID" value="MFC7339216.1"/>
    <property type="molecule type" value="Genomic_DNA"/>
</dbReference>
<evidence type="ECO:0000313" key="3">
    <source>
        <dbReference type="Proteomes" id="UP001596472"/>
    </source>
</evidence>
<organism evidence="2 3">
    <name type="scientific">Haloferula chungangensis</name>
    <dbReference type="NCBI Taxonomy" id="1048331"/>
    <lineage>
        <taxon>Bacteria</taxon>
        <taxon>Pseudomonadati</taxon>
        <taxon>Verrucomicrobiota</taxon>
        <taxon>Verrucomicrobiia</taxon>
        <taxon>Verrucomicrobiales</taxon>
        <taxon>Verrucomicrobiaceae</taxon>
        <taxon>Haloferula</taxon>
    </lineage>
</organism>
<dbReference type="Pfam" id="PF24705">
    <property type="entry name" value="DUF7668"/>
    <property type="match status" value="1"/>
</dbReference>
<keyword evidence="3" id="KW-1185">Reference proteome</keyword>
<protein>
    <recommendedName>
        <fullName evidence="1">DUF7668 domain-containing protein</fullName>
    </recommendedName>
</protein>
<dbReference type="Proteomes" id="UP001596472">
    <property type="component" value="Unassembled WGS sequence"/>
</dbReference>
<dbReference type="RefSeq" id="WP_379715606.1">
    <property type="nucleotide sequence ID" value="NZ_JBHTBS010000013.1"/>
</dbReference>
<evidence type="ECO:0000313" key="2">
    <source>
        <dbReference type="EMBL" id="MFC7339216.1"/>
    </source>
</evidence>
<proteinExistence type="predicted"/>
<dbReference type="InterPro" id="IPR056085">
    <property type="entry name" value="DUF7668"/>
</dbReference>
<comment type="caution">
    <text evidence="2">The sequence shown here is derived from an EMBL/GenBank/DDBJ whole genome shotgun (WGS) entry which is preliminary data.</text>
</comment>
<reference evidence="3" key="1">
    <citation type="journal article" date="2019" name="Int. J. Syst. Evol. Microbiol.">
        <title>The Global Catalogue of Microorganisms (GCM) 10K type strain sequencing project: providing services to taxonomists for standard genome sequencing and annotation.</title>
        <authorList>
            <consortium name="The Broad Institute Genomics Platform"/>
            <consortium name="The Broad Institute Genome Sequencing Center for Infectious Disease"/>
            <person name="Wu L."/>
            <person name="Ma J."/>
        </authorList>
    </citation>
    <scope>NUCLEOTIDE SEQUENCE [LARGE SCALE GENOMIC DNA]</scope>
    <source>
        <strain evidence="3">CGMCC 4.1467</strain>
    </source>
</reference>